<keyword evidence="7" id="KW-0175">Coiled coil</keyword>
<comment type="caution">
    <text evidence="12">The sequence shown here is derived from an EMBL/GenBank/DDBJ whole genome shotgun (WGS) entry which is preliminary data.</text>
</comment>
<gene>
    <name evidence="12" type="ORF">C6I21_06820</name>
</gene>
<evidence type="ECO:0008006" key="14">
    <source>
        <dbReference type="Google" id="ProtNLM"/>
    </source>
</evidence>
<dbReference type="Proteomes" id="UP000243650">
    <property type="component" value="Unassembled WGS sequence"/>
</dbReference>
<name>A0A2P6MIC1_ALKUR</name>
<feature type="transmembrane region" description="Helical" evidence="9">
    <location>
        <begin position="179"/>
        <end position="198"/>
    </location>
</feature>
<evidence type="ECO:0000256" key="5">
    <source>
        <dbReference type="ARBA" id="ARBA00029447"/>
    </source>
</evidence>
<dbReference type="EMBL" id="PVNS01000005">
    <property type="protein sequence ID" value="PRO66008.1"/>
    <property type="molecule type" value="Genomic_DNA"/>
</dbReference>
<comment type="subcellular location">
    <subcellularLocation>
        <location evidence="1">Cell membrane</location>
    </subcellularLocation>
</comment>
<dbReference type="OrthoDB" id="9804712at2"/>
<dbReference type="Pfam" id="PF00672">
    <property type="entry name" value="HAMP"/>
    <property type="match status" value="1"/>
</dbReference>
<dbReference type="SMART" id="SM00283">
    <property type="entry name" value="MA"/>
    <property type="match status" value="1"/>
</dbReference>
<accession>A0A2P6MIC1</accession>
<evidence type="ECO:0000256" key="2">
    <source>
        <dbReference type="ARBA" id="ARBA00022475"/>
    </source>
</evidence>
<evidence type="ECO:0000256" key="8">
    <source>
        <dbReference type="SAM" id="MobiDB-lite"/>
    </source>
</evidence>
<comment type="similarity">
    <text evidence="5">Belongs to the methyl-accepting chemotaxis (MCP) protein family.</text>
</comment>
<feature type="coiled-coil region" evidence="7">
    <location>
        <begin position="137"/>
        <end position="171"/>
    </location>
</feature>
<keyword evidence="2" id="KW-1003">Cell membrane</keyword>
<evidence type="ECO:0000259" key="11">
    <source>
        <dbReference type="PROSITE" id="PS50885"/>
    </source>
</evidence>
<dbReference type="RefSeq" id="WP_105958692.1">
    <property type="nucleotide sequence ID" value="NZ_PVNS01000005.1"/>
</dbReference>
<dbReference type="PRINTS" id="PR00260">
    <property type="entry name" value="CHEMTRNSDUCR"/>
</dbReference>
<keyword evidence="13" id="KW-1185">Reference proteome</keyword>
<dbReference type="Gene3D" id="6.10.340.10">
    <property type="match status" value="1"/>
</dbReference>
<evidence type="ECO:0000256" key="3">
    <source>
        <dbReference type="ARBA" id="ARBA00023136"/>
    </source>
</evidence>
<evidence type="ECO:0000313" key="12">
    <source>
        <dbReference type="EMBL" id="PRO66008.1"/>
    </source>
</evidence>
<keyword evidence="3 9" id="KW-0472">Membrane</keyword>
<dbReference type="PROSITE" id="PS50885">
    <property type="entry name" value="HAMP"/>
    <property type="match status" value="1"/>
</dbReference>
<feature type="region of interest" description="Disordered" evidence="8">
    <location>
        <begin position="532"/>
        <end position="559"/>
    </location>
</feature>
<dbReference type="CDD" id="cd06225">
    <property type="entry name" value="HAMP"/>
    <property type="match status" value="1"/>
</dbReference>
<keyword evidence="9" id="KW-0812">Transmembrane</keyword>
<reference evidence="12 13" key="1">
    <citation type="submission" date="2018-03" db="EMBL/GenBank/DDBJ databases">
        <title>Bacillus urumqiensis sp. nov., a moderately haloalkaliphilic bacterium isolated from a salt lake.</title>
        <authorList>
            <person name="Zhao B."/>
            <person name="Liao Z."/>
        </authorList>
    </citation>
    <scope>NUCLEOTIDE SEQUENCE [LARGE SCALE GENOMIC DNA]</scope>
    <source>
        <strain evidence="12 13">BZ-SZ-XJ18</strain>
    </source>
</reference>
<evidence type="ECO:0000256" key="4">
    <source>
        <dbReference type="ARBA" id="ARBA00023224"/>
    </source>
</evidence>
<evidence type="ECO:0000313" key="13">
    <source>
        <dbReference type="Proteomes" id="UP000243650"/>
    </source>
</evidence>
<dbReference type="AlphaFoldDB" id="A0A2P6MIC1"/>
<dbReference type="GO" id="GO:0004888">
    <property type="term" value="F:transmembrane signaling receptor activity"/>
    <property type="evidence" value="ECO:0007669"/>
    <property type="project" value="InterPro"/>
</dbReference>
<dbReference type="InterPro" id="IPR004089">
    <property type="entry name" value="MCPsignal_dom"/>
</dbReference>
<evidence type="ECO:0000256" key="7">
    <source>
        <dbReference type="SAM" id="Coils"/>
    </source>
</evidence>
<dbReference type="InterPro" id="IPR004090">
    <property type="entry name" value="Chemotax_Me-accpt_rcpt"/>
</dbReference>
<keyword evidence="9" id="KW-1133">Transmembrane helix</keyword>
<evidence type="ECO:0000256" key="6">
    <source>
        <dbReference type="PROSITE-ProRule" id="PRU00284"/>
    </source>
</evidence>
<dbReference type="InterPro" id="IPR003660">
    <property type="entry name" value="HAMP_dom"/>
</dbReference>
<dbReference type="PROSITE" id="PS50111">
    <property type="entry name" value="CHEMOTAXIS_TRANSDUC_2"/>
    <property type="match status" value="1"/>
</dbReference>
<dbReference type="PANTHER" id="PTHR32089">
    <property type="entry name" value="METHYL-ACCEPTING CHEMOTAXIS PROTEIN MCPB"/>
    <property type="match status" value="1"/>
</dbReference>
<feature type="domain" description="HAMP" evidence="11">
    <location>
        <begin position="200"/>
        <end position="253"/>
    </location>
</feature>
<feature type="domain" description="Methyl-accepting transducer" evidence="10">
    <location>
        <begin position="272"/>
        <end position="522"/>
    </location>
</feature>
<proteinExistence type="inferred from homology"/>
<dbReference type="SMART" id="SM00304">
    <property type="entry name" value="HAMP"/>
    <property type="match status" value="1"/>
</dbReference>
<evidence type="ECO:0000256" key="9">
    <source>
        <dbReference type="SAM" id="Phobius"/>
    </source>
</evidence>
<dbReference type="Pfam" id="PF00015">
    <property type="entry name" value="MCPsignal"/>
    <property type="match status" value="1"/>
</dbReference>
<keyword evidence="4 6" id="KW-0807">Transducer</keyword>
<dbReference type="Gene3D" id="1.10.287.950">
    <property type="entry name" value="Methyl-accepting chemotaxis protein"/>
    <property type="match status" value="1"/>
</dbReference>
<dbReference type="SUPFAM" id="SSF58104">
    <property type="entry name" value="Methyl-accepting chemotaxis protein (MCP) signaling domain"/>
    <property type="match status" value="1"/>
</dbReference>
<organism evidence="12 13">
    <name type="scientific">Alkalicoccus urumqiensis</name>
    <name type="common">Bacillus urumqiensis</name>
    <dbReference type="NCBI Taxonomy" id="1548213"/>
    <lineage>
        <taxon>Bacteria</taxon>
        <taxon>Bacillati</taxon>
        <taxon>Bacillota</taxon>
        <taxon>Bacilli</taxon>
        <taxon>Bacillales</taxon>
        <taxon>Bacillaceae</taxon>
        <taxon>Alkalicoccus</taxon>
    </lineage>
</organism>
<sequence>MKRLKLRLQGRMLLVFGAVLALFAVGLAFVFMELQGASSDVNEQNTRAEQAVAITDAGALFRSQYILVSDSLLSGTFDEELYEQQDNVLDEQLALVQEHLTDEAQHQLFQTIQSQKDTFNEMALRFTGSSVQSAGEIETIRDLQQQVYERISQLEEQFAAAQEEARGAAITSIQSVTTLFVLTFAASAVLGLLLFIWFSRRVSRALNRVSARAERISRGDLRAEPQGTYRGDEIGSLERSMETMTDGLRQLIDNVQGVSSSLSAQASQLQTSAGETTSTAGQIAEAIQEVASSTDTQLAAMSTAEKASHSTVARLTSSSREAGAAAVQAVETDRAAADGRKTTARAAGQMDTIRTHTESSNEKVQALTEKSRRIDDIVTVITNLSDQTNLLALNAAIEAARAGESGRGFAVVADEVRKLAEQSGTAAQDISGVIHSIQEDIEEAAASMEEGKTAVQEGVSLVNEAESAFAAISRTAAETSRAMTTLKQAVEESTSRTTSLQNAVQETTASAEKTTAHTQTVAAAAQQSSASMQEVAAASDELNRLSEEVKEELTRFRTA</sequence>
<protein>
    <recommendedName>
        <fullName evidence="14">Methyl-accepting chemotaxis protein</fullName>
    </recommendedName>
</protein>
<dbReference type="PANTHER" id="PTHR32089:SF114">
    <property type="entry name" value="METHYL-ACCEPTING CHEMOTAXIS PROTEIN MCPB"/>
    <property type="match status" value="1"/>
</dbReference>
<feature type="compositionally biased region" description="Basic and acidic residues" evidence="8">
    <location>
        <begin position="541"/>
        <end position="559"/>
    </location>
</feature>
<dbReference type="GO" id="GO:0007165">
    <property type="term" value="P:signal transduction"/>
    <property type="evidence" value="ECO:0007669"/>
    <property type="project" value="UniProtKB-KW"/>
</dbReference>
<dbReference type="GO" id="GO:0005886">
    <property type="term" value="C:plasma membrane"/>
    <property type="evidence" value="ECO:0007669"/>
    <property type="project" value="UniProtKB-SubCell"/>
</dbReference>
<dbReference type="GO" id="GO:0006935">
    <property type="term" value="P:chemotaxis"/>
    <property type="evidence" value="ECO:0007669"/>
    <property type="project" value="InterPro"/>
</dbReference>
<evidence type="ECO:0000259" key="10">
    <source>
        <dbReference type="PROSITE" id="PS50111"/>
    </source>
</evidence>
<evidence type="ECO:0000256" key="1">
    <source>
        <dbReference type="ARBA" id="ARBA00004236"/>
    </source>
</evidence>